<evidence type="ECO:0000313" key="1">
    <source>
        <dbReference type="EMBL" id="QCI58248.1"/>
    </source>
</evidence>
<dbReference type="EMBL" id="CP034413">
    <property type="protein sequence ID" value="QCI58248.1"/>
    <property type="molecule type" value="Genomic_DNA"/>
</dbReference>
<reference evidence="1" key="1">
    <citation type="journal article" date="2020" name="Int. J. Syst. Evol. Microbiol.">
        <title>Dysosmobacter welbionis gen. nov., sp. nov., isolated from human faeces and emended description of the genus Oscillibacter.</title>
        <authorList>
            <person name="Le Roy T."/>
            <person name="Van der Smissen P."/>
            <person name="Paquot A."/>
            <person name="Delzenne N."/>
            <person name="Muccioli G.G."/>
            <person name="Collet J.F."/>
            <person name="Cani P.D."/>
        </authorList>
    </citation>
    <scope>NUCLEOTIDE SEQUENCE</scope>
    <source>
        <strain evidence="1">J115</strain>
    </source>
</reference>
<dbReference type="RefSeq" id="WP_145985089.1">
    <property type="nucleotide sequence ID" value="NZ_JANGBC010000002.1"/>
</dbReference>
<accession>A0A4D7ALC4</accession>
<name>A0A4D7ALC4_9FIRM</name>
<reference evidence="1" key="2">
    <citation type="submission" date="2021-01" db="EMBL/GenBank/DDBJ databases">
        <authorList>
            <person name="Le Roy T."/>
            <person name="Van der Smissen P."/>
            <person name="Delzenne N."/>
            <person name="Muccioli G."/>
            <person name="Collet J.F."/>
            <person name="Cani P.D."/>
        </authorList>
    </citation>
    <scope>NUCLEOTIDE SEQUENCE</scope>
    <source>
        <strain evidence="1">J115</strain>
    </source>
</reference>
<protein>
    <submittedName>
        <fullName evidence="1">Uncharacterized protein</fullName>
    </submittedName>
</protein>
<proteinExistence type="predicted"/>
<dbReference type="AlphaFoldDB" id="A0A4D7ALC4"/>
<sequence>MDDFIIHSIFAACFVFLKQFAELWTSIGTANDPTDLTFSVAQERFLTDISTMAEAPVLAWSLR</sequence>
<organism evidence="1">
    <name type="scientific">Dysosmobacter welbionis</name>
    <dbReference type="NCBI Taxonomy" id="2093857"/>
    <lineage>
        <taxon>Bacteria</taxon>
        <taxon>Bacillati</taxon>
        <taxon>Bacillota</taxon>
        <taxon>Clostridia</taxon>
        <taxon>Eubacteriales</taxon>
        <taxon>Oscillospiraceae</taxon>
        <taxon>Dysosmobacter</taxon>
    </lineage>
</organism>
<gene>
    <name evidence="1" type="ORF">EIO64_02570</name>
</gene>